<reference evidence="1 2" key="1">
    <citation type="submission" date="2020-03" db="EMBL/GenBank/DDBJ databases">
        <title>Genomic Encyclopedia of Type Strains, Phase IV (KMG-IV): sequencing the most valuable type-strain genomes for metagenomic binning, comparative biology and taxonomic classification.</title>
        <authorList>
            <person name="Goeker M."/>
        </authorList>
    </citation>
    <scope>NUCLEOTIDE SEQUENCE [LARGE SCALE GENOMIC DNA]</scope>
    <source>
        <strain evidence="1 2">DSM 19867</strain>
    </source>
</reference>
<dbReference type="EMBL" id="JAASRM010000001">
    <property type="protein sequence ID" value="NIK86803.1"/>
    <property type="molecule type" value="Genomic_DNA"/>
</dbReference>
<dbReference type="RefSeq" id="WP_167079840.1">
    <property type="nucleotide sequence ID" value="NZ_BAAADC010000001.1"/>
</dbReference>
<dbReference type="AlphaFoldDB" id="A0A846MTX2"/>
<dbReference type="Proteomes" id="UP000570514">
    <property type="component" value="Unassembled WGS sequence"/>
</dbReference>
<organism evidence="1 2">
    <name type="scientific">Rhizomicrobium palustre</name>
    <dbReference type="NCBI Taxonomy" id="189966"/>
    <lineage>
        <taxon>Bacteria</taxon>
        <taxon>Pseudomonadati</taxon>
        <taxon>Pseudomonadota</taxon>
        <taxon>Alphaproteobacteria</taxon>
        <taxon>Micropepsales</taxon>
        <taxon>Micropepsaceae</taxon>
        <taxon>Rhizomicrobium</taxon>
    </lineage>
</organism>
<name>A0A846MTX2_9PROT</name>
<sequence>MATVIGREARTIVLKFDSRYGIKAGEDEARADEATMLSTVNRFRFIEV</sequence>
<evidence type="ECO:0000313" key="1">
    <source>
        <dbReference type="EMBL" id="NIK86803.1"/>
    </source>
</evidence>
<comment type="caution">
    <text evidence="1">The sequence shown here is derived from an EMBL/GenBank/DDBJ whole genome shotgun (WGS) entry which is preliminary data.</text>
</comment>
<gene>
    <name evidence="1" type="ORF">FHS83_000121</name>
</gene>
<protein>
    <submittedName>
        <fullName evidence="1">Uncharacterized protein</fullName>
    </submittedName>
</protein>
<keyword evidence="2" id="KW-1185">Reference proteome</keyword>
<evidence type="ECO:0000313" key="2">
    <source>
        <dbReference type="Proteomes" id="UP000570514"/>
    </source>
</evidence>
<accession>A0A846MTX2</accession>
<proteinExistence type="predicted"/>